<evidence type="ECO:0000313" key="1">
    <source>
        <dbReference type="EMBL" id="ADV48753.1"/>
    </source>
</evidence>
<protein>
    <submittedName>
        <fullName evidence="1">Uncharacterized protein</fullName>
    </submittedName>
</protein>
<dbReference type="EMBL" id="CP002453">
    <property type="protein sequence ID" value="ADV48753.1"/>
    <property type="molecule type" value="Genomic_DNA"/>
</dbReference>
<evidence type="ECO:0000313" key="2">
    <source>
        <dbReference type="Proteomes" id="UP000008634"/>
    </source>
</evidence>
<dbReference type="Proteomes" id="UP000008634">
    <property type="component" value="Chromosome"/>
</dbReference>
<name>E6X9K3_CELAD</name>
<keyword evidence="2" id="KW-1185">Reference proteome</keyword>
<organism evidence="1 2">
    <name type="scientific">Cellulophaga algicola (strain DSM 14237 / IC166 / ACAM 630)</name>
    <dbReference type="NCBI Taxonomy" id="688270"/>
    <lineage>
        <taxon>Bacteria</taxon>
        <taxon>Pseudomonadati</taxon>
        <taxon>Bacteroidota</taxon>
        <taxon>Flavobacteriia</taxon>
        <taxon>Flavobacteriales</taxon>
        <taxon>Flavobacteriaceae</taxon>
        <taxon>Cellulophaga</taxon>
    </lineage>
</organism>
<dbReference type="OrthoDB" id="9855370at2"/>
<dbReference type="STRING" id="688270.Celal_1440"/>
<dbReference type="HOGENOM" id="CLU_2245083_0_0_10"/>
<reference evidence="1 2" key="1">
    <citation type="journal article" date="2010" name="Stand. Genomic Sci.">
        <title>Complete genome sequence of Cellulophaga algicola type strain (IC166).</title>
        <authorList>
            <person name="Abt B."/>
            <person name="Lu M."/>
            <person name="Misra M."/>
            <person name="Han C."/>
            <person name="Nolan M."/>
            <person name="Lucas S."/>
            <person name="Hammon N."/>
            <person name="Deshpande S."/>
            <person name="Cheng J.F."/>
            <person name="Tapia R."/>
            <person name="Goodwin L."/>
            <person name="Pitluck S."/>
            <person name="Liolios K."/>
            <person name="Pagani I."/>
            <person name="Ivanova N."/>
            <person name="Mavromatis K."/>
            <person name="Ovchinikova G."/>
            <person name="Pati A."/>
            <person name="Chen A."/>
            <person name="Palaniappan K."/>
            <person name="Land M."/>
            <person name="Hauser L."/>
            <person name="Chang Y.J."/>
            <person name="Jeffries C.D."/>
            <person name="Detter J.C."/>
            <person name="Brambilla E."/>
            <person name="Rohde M."/>
            <person name="Tindall B.J."/>
            <person name="Goker M."/>
            <person name="Woyke T."/>
            <person name="Bristow J."/>
            <person name="Eisen J.A."/>
            <person name="Markowitz V."/>
            <person name="Hugenholtz P."/>
            <person name="Kyrpides N.C."/>
            <person name="Klenk H.P."/>
            <person name="Lapidus A."/>
        </authorList>
    </citation>
    <scope>NUCLEOTIDE SEQUENCE [LARGE SCALE GENOMIC DNA]</scope>
    <source>
        <strain evidence="2">DSM 14237 / IC166 / ACAM 630</strain>
    </source>
</reference>
<dbReference type="KEGG" id="cao:Celal_1440"/>
<dbReference type="AlphaFoldDB" id="E6X9K3"/>
<accession>E6X9K3</accession>
<sequence>MNEEFKSLKRYIFEGANYNISNFNRALVFYDDQIFKKASLEINPLDTWINAYYWYSIYINELKKQNISIGSHKQSKLKLIEQIDYFTASDFDWSIIEQIDNELH</sequence>
<proteinExistence type="predicted"/>
<dbReference type="RefSeq" id="WP_013550235.1">
    <property type="nucleotide sequence ID" value="NC_014934.1"/>
</dbReference>
<gene>
    <name evidence="1" type="ordered locus">Celal_1440</name>
</gene>